<keyword evidence="2" id="KW-0328">Glycosyltransferase</keyword>
<evidence type="ECO:0000256" key="1">
    <source>
        <dbReference type="ARBA" id="ARBA00009995"/>
    </source>
</evidence>
<dbReference type="PANTHER" id="PTHR48043">
    <property type="entry name" value="EG:EG0003.4 PROTEIN-RELATED"/>
    <property type="match status" value="1"/>
</dbReference>
<comment type="caution">
    <text evidence="4">The sequence shown here is derived from an EMBL/GenBank/DDBJ whole genome shotgun (WGS) entry which is preliminary data.</text>
</comment>
<dbReference type="PANTHER" id="PTHR48043:SF159">
    <property type="entry name" value="EG:EG0003.4 PROTEIN-RELATED"/>
    <property type="match status" value="1"/>
</dbReference>
<evidence type="ECO:0000256" key="2">
    <source>
        <dbReference type="ARBA" id="ARBA00022676"/>
    </source>
</evidence>
<organism evidence="4 5">
    <name type="scientific">Allacma fusca</name>
    <dbReference type="NCBI Taxonomy" id="39272"/>
    <lineage>
        <taxon>Eukaryota</taxon>
        <taxon>Metazoa</taxon>
        <taxon>Ecdysozoa</taxon>
        <taxon>Arthropoda</taxon>
        <taxon>Hexapoda</taxon>
        <taxon>Collembola</taxon>
        <taxon>Symphypleona</taxon>
        <taxon>Sminthuridae</taxon>
        <taxon>Allacma</taxon>
    </lineage>
</organism>
<dbReference type="InterPro" id="IPR002213">
    <property type="entry name" value="UDP_glucos_trans"/>
</dbReference>
<evidence type="ECO:0000256" key="3">
    <source>
        <dbReference type="ARBA" id="ARBA00022679"/>
    </source>
</evidence>
<name>A0A8J2NVL5_9HEXA</name>
<dbReference type="AlphaFoldDB" id="A0A8J2NVL5"/>
<dbReference type="EMBL" id="CAJVCH010035421">
    <property type="protein sequence ID" value="CAG7716025.1"/>
    <property type="molecule type" value="Genomic_DNA"/>
</dbReference>
<evidence type="ECO:0000313" key="5">
    <source>
        <dbReference type="Proteomes" id="UP000708208"/>
    </source>
</evidence>
<feature type="non-terminal residue" evidence="4">
    <location>
        <position position="38"/>
    </location>
</feature>
<evidence type="ECO:0000313" key="4">
    <source>
        <dbReference type="EMBL" id="CAG7716025.1"/>
    </source>
</evidence>
<dbReference type="GO" id="GO:0008194">
    <property type="term" value="F:UDP-glycosyltransferase activity"/>
    <property type="evidence" value="ECO:0007669"/>
    <property type="project" value="InterPro"/>
</dbReference>
<gene>
    <name evidence="4" type="ORF">AFUS01_LOCUS5555</name>
</gene>
<dbReference type="Pfam" id="PF00201">
    <property type="entry name" value="UDPGT"/>
    <property type="match status" value="1"/>
</dbReference>
<keyword evidence="3" id="KW-0808">Transferase</keyword>
<dbReference type="InterPro" id="IPR050271">
    <property type="entry name" value="UDP-glycosyltransferase"/>
</dbReference>
<sequence>MTDLPGNVKLSKWLPVQDILAHPNTKLFITHGGLLSTQ</sequence>
<protein>
    <submittedName>
        <fullName evidence="4">Uncharacterized protein</fullName>
    </submittedName>
</protein>
<accession>A0A8J2NVL5</accession>
<comment type="similarity">
    <text evidence="1">Belongs to the UDP-glycosyltransferase family.</text>
</comment>
<dbReference type="OrthoDB" id="5835829at2759"/>
<dbReference type="Proteomes" id="UP000708208">
    <property type="component" value="Unassembled WGS sequence"/>
</dbReference>
<reference evidence="4" key="1">
    <citation type="submission" date="2021-06" db="EMBL/GenBank/DDBJ databases">
        <authorList>
            <person name="Hodson N. C."/>
            <person name="Mongue J. A."/>
            <person name="Jaron S. K."/>
        </authorList>
    </citation>
    <scope>NUCLEOTIDE SEQUENCE</scope>
</reference>
<keyword evidence="5" id="KW-1185">Reference proteome</keyword>
<proteinExistence type="inferred from homology"/>